<comment type="caution">
    <text evidence="2">The sequence shown here is derived from an EMBL/GenBank/DDBJ whole genome shotgun (WGS) entry which is preliminary data.</text>
</comment>
<protein>
    <submittedName>
        <fullName evidence="2">Putative transcriptional regulator YdeE</fullName>
    </submittedName>
</protein>
<dbReference type="EMBL" id="QRDZ01000016">
    <property type="protein sequence ID" value="RED75296.1"/>
    <property type="molecule type" value="Genomic_DNA"/>
</dbReference>
<evidence type="ECO:0000313" key="2">
    <source>
        <dbReference type="EMBL" id="RED75296.1"/>
    </source>
</evidence>
<dbReference type="RefSeq" id="WP_181917812.1">
    <property type="nucleotide sequence ID" value="NZ_QRDZ01000016.1"/>
</dbReference>
<gene>
    <name evidence="2" type="ORF">DFP98_11698</name>
</gene>
<dbReference type="Gene3D" id="3.20.80.10">
    <property type="entry name" value="Regulatory factor, effector binding domain"/>
    <property type="match status" value="1"/>
</dbReference>
<dbReference type="Pfam" id="PF06445">
    <property type="entry name" value="GyrI-like"/>
    <property type="match status" value="1"/>
</dbReference>
<evidence type="ECO:0000259" key="1">
    <source>
        <dbReference type="SMART" id="SM00871"/>
    </source>
</evidence>
<dbReference type="InterPro" id="IPR010499">
    <property type="entry name" value="AraC_E-bd"/>
</dbReference>
<feature type="domain" description="AraC effector-binding" evidence="1">
    <location>
        <begin position="4"/>
        <end position="161"/>
    </location>
</feature>
<organism evidence="2 3">
    <name type="scientific">Cohnella phaseoli</name>
    <dbReference type="NCBI Taxonomy" id="456490"/>
    <lineage>
        <taxon>Bacteria</taxon>
        <taxon>Bacillati</taxon>
        <taxon>Bacillota</taxon>
        <taxon>Bacilli</taxon>
        <taxon>Bacillales</taxon>
        <taxon>Paenibacillaceae</taxon>
        <taxon>Cohnella</taxon>
    </lineage>
</organism>
<proteinExistence type="predicted"/>
<sequence length="161" mass="18280">MLKSEVEIVTRKRMNLVGYSVEASLNDDVEGAIVAGLREKLASRIAEISQRVDRSMMLVQVYPDCDWTPDVTHTHIVAVEVNQHPPAAPEGMIVHIVPEGRFLRFLHQGDEGDIDATHAAINEWLDLNGYTDAREYDIERWEELDRLDKADNVIEIYVPIS</sequence>
<dbReference type="AlphaFoldDB" id="A0A3D9JPB9"/>
<dbReference type="SMART" id="SM00871">
    <property type="entry name" value="AraC_E_bind"/>
    <property type="match status" value="1"/>
</dbReference>
<name>A0A3D9JPB9_9BACL</name>
<reference evidence="2 3" key="1">
    <citation type="submission" date="2018-07" db="EMBL/GenBank/DDBJ databases">
        <title>Genomic Encyclopedia of Type Strains, Phase III (KMG-III): the genomes of soil and plant-associated and newly described type strains.</title>
        <authorList>
            <person name="Whitman W."/>
        </authorList>
    </citation>
    <scope>NUCLEOTIDE SEQUENCE [LARGE SCALE GENOMIC DNA]</scope>
    <source>
        <strain evidence="2 3">CECT 7287</strain>
    </source>
</reference>
<keyword evidence="3" id="KW-1185">Reference proteome</keyword>
<dbReference type="SUPFAM" id="SSF55136">
    <property type="entry name" value="Probable bacterial effector-binding domain"/>
    <property type="match status" value="1"/>
</dbReference>
<accession>A0A3D9JPB9</accession>
<dbReference type="InterPro" id="IPR029442">
    <property type="entry name" value="GyrI-like"/>
</dbReference>
<dbReference type="Proteomes" id="UP000256977">
    <property type="component" value="Unassembled WGS sequence"/>
</dbReference>
<dbReference type="InterPro" id="IPR011256">
    <property type="entry name" value="Reg_factor_effector_dom_sf"/>
</dbReference>
<evidence type="ECO:0000313" key="3">
    <source>
        <dbReference type="Proteomes" id="UP000256977"/>
    </source>
</evidence>